<dbReference type="CDD" id="cd00336">
    <property type="entry name" value="Ribosomal_L22"/>
    <property type="match status" value="1"/>
</dbReference>
<dbReference type="Gene3D" id="3.90.470.10">
    <property type="entry name" value="Ribosomal protein L22/L17"/>
    <property type="match status" value="1"/>
</dbReference>
<sequence length="123" mass="13519">MATKSTDTETREVRATAKYVRVSPGKARLVVDLIRGKNVAAAFDILHFCDRHVAVDVEKVLRSAVANAENNNGMRADNLVIKAAYVDEGPTLKRIRPRAKGSASRILKRTSHITIIVAPRKEA</sequence>
<keyword evidence="7 10" id="KW-0687">Ribonucleoprotein</keyword>
<evidence type="ECO:0000256" key="9">
    <source>
        <dbReference type="ARBA" id="ARBA00035207"/>
    </source>
</evidence>
<comment type="function">
    <text evidence="10 13">This protein binds specifically to 23S rRNA; its binding is stimulated by other ribosomal proteins, e.g., L4, L17, and L20. It is important during the early stages of 50S assembly. It makes multiple contacts with different domains of the 23S rRNA in the assembled 50S subunit and ribosome.</text>
</comment>
<gene>
    <name evidence="10" type="primary">rplV</name>
    <name evidence="14" type="ORF">DXC81_00845</name>
</gene>
<evidence type="ECO:0000256" key="1">
    <source>
        <dbReference type="ARBA" id="ARBA00003478"/>
    </source>
</evidence>
<dbReference type="RefSeq" id="WP_009141921.1">
    <property type="nucleotide sequence ID" value="NZ_CABKQG010000007.1"/>
</dbReference>
<protein>
    <recommendedName>
        <fullName evidence="9 10">Large ribosomal subunit protein uL22</fullName>
    </recommendedName>
</protein>
<dbReference type="InterPro" id="IPR047867">
    <property type="entry name" value="Ribosomal_uL22_bac/org-type"/>
</dbReference>
<dbReference type="SUPFAM" id="SSF54843">
    <property type="entry name" value="Ribosomal protein L22"/>
    <property type="match status" value="1"/>
</dbReference>
<evidence type="ECO:0000256" key="5">
    <source>
        <dbReference type="ARBA" id="ARBA00022884"/>
    </source>
</evidence>
<comment type="caution">
    <text evidence="14">The sequence shown here is derived from an EMBL/GenBank/DDBJ whole genome shotgun (WGS) entry which is preliminary data.</text>
</comment>
<dbReference type="GeneID" id="62759578"/>
<dbReference type="InterPro" id="IPR005727">
    <property type="entry name" value="Ribosomal_uL22_bac/chlpt-type"/>
</dbReference>
<dbReference type="PANTHER" id="PTHR13501">
    <property type="entry name" value="CHLOROPLAST 50S RIBOSOMAL PROTEIN L22-RELATED"/>
    <property type="match status" value="1"/>
</dbReference>
<comment type="similarity">
    <text evidence="2 10 11">Belongs to the universal ribosomal protein uL22 family.</text>
</comment>
<dbReference type="GO" id="GO:0019843">
    <property type="term" value="F:rRNA binding"/>
    <property type="evidence" value="ECO:0007669"/>
    <property type="project" value="UniProtKB-UniRule"/>
</dbReference>
<evidence type="ECO:0000256" key="12">
    <source>
        <dbReference type="RuleBase" id="RU004006"/>
    </source>
</evidence>
<evidence type="ECO:0000256" key="10">
    <source>
        <dbReference type="HAMAP-Rule" id="MF_01331"/>
    </source>
</evidence>
<evidence type="ECO:0000256" key="13">
    <source>
        <dbReference type="RuleBase" id="RU004008"/>
    </source>
</evidence>
<reference evidence="14 15" key="1">
    <citation type="submission" date="2018-08" db="EMBL/GenBank/DDBJ databases">
        <title>A genome reference for cultivated species of the human gut microbiota.</title>
        <authorList>
            <person name="Zou Y."/>
            <person name="Xue W."/>
            <person name="Luo G."/>
        </authorList>
    </citation>
    <scope>NUCLEOTIDE SEQUENCE [LARGE SCALE GENOMIC DNA]</scope>
    <source>
        <strain evidence="14 15">TF08-14</strain>
    </source>
</reference>
<keyword evidence="5 10" id="KW-0694">RNA-binding</keyword>
<comment type="function">
    <text evidence="1 10">The globular domain of the protein is located near the polypeptide exit tunnel on the outside of the subunit, while an extended beta-hairpin is found that lines the wall of the exit tunnel in the center of the 70S ribosome.</text>
</comment>
<evidence type="ECO:0000256" key="11">
    <source>
        <dbReference type="RuleBase" id="RU004005"/>
    </source>
</evidence>
<accession>A0A2V2CR99</accession>
<comment type="function">
    <text evidence="8">This protein binds specifically to 23S rRNA; its binding is stimulated by other ribosomal proteins, e.g. L4, L17, and L20. It is important during the early stages of 50S assembly. It makes multiple contacts with different domains of the 23S rRNA in the assembled 50S subunit and ribosome.</text>
</comment>
<dbReference type="InterPro" id="IPR036394">
    <property type="entry name" value="Ribosomal_uL22_sf"/>
</dbReference>
<evidence type="ECO:0000256" key="7">
    <source>
        <dbReference type="ARBA" id="ARBA00023274"/>
    </source>
</evidence>
<name>A0A2V2CR99_9ACTN</name>
<evidence type="ECO:0000256" key="3">
    <source>
        <dbReference type="ARBA" id="ARBA00011838"/>
    </source>
</evidence>
<evidence type="ECO:0000256" key="4">
    <source>
        <dbReference type="ARBA" id="ARBA00022730"/>
    </source>
</evidence>
<comment type="subunit">
    <text evidence="3 10 12">Part of the 50S ribosomal subunit.</text>
</comment>
<evidence type="ECO:0000256" key="8">
    <source>
        <dbReference type="ARBA" id="ARBA00025084"/>
    </source>
</evidence>
<dbReference type="GO" id="GO:0006412">
    <property type="term" value="P:translation"/>
    <property type="evidence" value="ECO:0007669"/>
    <property type="project" value="UniProtKB-UniRule"/>
</dbReference>
<dbReference type="HAMAP" id="MF_01331_B">
    <property type="entry name" value="Ribosomal_uL22_B"/>
    <property type="match status" value="1"/>
</dbReference>
<evidence type="ECO:0000313" key="14">
    <source>
        <dbReference type="EMBL" id="RGL12240.1"/>
    </source>
</evidence>
<dbReference type="Proteomes" id="UP000260943">
    <property type="component" value="Unassembled WGS sequence"/>
</dbReference>
<dbReference type="GO" id="GO:0022625">
    <property type="term" value="C:cytosolic large ribosomal subunit"/>
    <property type="evidence" value="ECO:0007669"/>
    <property type="project" value="TreeGrafter"/>
</dbReference>
<evidence type="ECO:0000256" key="6">
    <source>
        <dbReference type="ARBA" id="ARBA00022980"/>
    </source>
</evidence>
<dbReference type="InterPro" id="IPR018260">
    <property type="entry name" value="Ribosomal_uL22_CS"/>
</dbReference>
<keyword evidence="4 10" id="KW-0699">rRNA-binding</keyword>
<dbReference type="InterPro" id="IPR001063">
    <property type="entry name" value="Ribosomal_uL22"/>
</dbReference>
<proteinExistence type="inferred from homology"/>
<organism evidence="14 15">
    <name type="scientific">Collinsella tanakaei</name>
    <dbReference type="NCBI Taxonomy" id="626935"/>
    <lineage>
        <taxon>Bacteria</taxon>
        <taxon>Bacillati</taxon>
        <taxon>Actinomycetota</taxon>
        <taxon>Coriobacteriia</taxon>
        <taxon>Coriobacteriales</taxon>
        <taxon>Coriobacteriaceae</taxon>
        <taxon>Collinsella</taxon>
    </lineage>
</organism>
<dbReference type="AlphaFoldDB" id="A0A2V2CR99"/>
<dbReference type="EMBL" id="QSRJ01000001">
    <property type="protein sequence ID" value="RGL12240.1"/>
    <property type="molecule type" value="Genomic_DNA"/>
</dbReference>
<dbReference type="GO" id="GO:0003735">
    <property type="term" value="F:structural constituent of ribosome"/>
    <property type="evidence" value="ECO:0007669"/>
    <property type="project" value="InterPro"/>
</dbReference>
<dbReference type="PROSITE" id="PS00464">
    <property type="entry name" value="RIBOSOMAL_L22"/>
    <property type="match status" value="1"/>
</dbReference>
<dbReference type="NCBIfam" id="TIGR01044">
    <property type="entry name" value="rplV_bact"/>
    <property type="match status" value="1"/>
</dbReference>
<evidence type="ECO:0000256" key="2">
    <source>
        <dbReference type="ARBA" id="ARBA00009451"/>
    </source>
</evidence>
<evidence type="ECO:0000313" key="15">
    <source>
        <dbReference type="Proteomes" id="UP000260943"/>
    </source>
</evidence>
<keyword evidence="6 10" id="KW-0689">Ribosomal protein</keyword>
<dbReference type="Pfam" id="PF00237">
    <property type="entry name" value="Ribosomal_L22"/>
    <property type="match status" value="1"/>
</dbReference>
<dbReference type="PANTHER" id="PTHR13501:SF8">
    <property type="entry name" value="LARGE RIBOSOMAL SUBUNIT PROTEIN UL22M"/>
    <property type="match status" value="1"/>
</dbReference>